<dbReference type="InterPro" id="IPR058240">
    <property type="entry name" value="rSAM_sf"/>
</dbReference>
<dbReference type="CDD" id="cd01335">
    <property type="entry name" value="Radical_SAM"/>
    <property type="match status" value="1"/>
</dbReference>
<comment type="caution">
    <text evidence="9">The sequence shown here is derived from an EMBL/GenBank/DDBJ whole genome shotgun (WGS) entry which is preliminary data.</text>
</comment>
<keyword evidence="10" id="KW-1185">Reference proteome</keyword>
<dbReference type="RefSeq" id="WP_160196923.1">
    <property type="nucleotide sequence ID" value="NZ_QXXA01000006.1"/>
</dbReference>
<dbReference type="InterPro" id="IPR013785">
    <property type="entry name" value="Aldolase_TIM"/>
</dbReference>
<organism evidence="9 10">
    <name type="scientific">Senegalia massiliensis</name>
    <dbReference type="NCBI Taxonomy" id="1720316"/>
    <lineage>
        <taxon>Bacteria</taxon>
        <taxon>Bacillati</taxon>
        <taxon>Bacillota</taxon>
        <taxon>Clostridia</taxon>
        <taxon>Eubacteriales</taxon>
        <taxon>Clostridiaceae</taxon>
        <taxon>Senegalia</taxon>
    </lineage>
</organism>
<dbReference type="PANTHER" id="PTHR43273:SF3">
    <property type="entry name" value="ANAEROBIC SULFATASE-MATURATING ENZYME HOMOLOG ASLB-RELATED"/>
    <property type="match status" value="1"/>
</dbReference>
<keyword evidence="6" id="KW-0411">Iron-sulfur</keyword>
<dbReference type="GO" id="GO:0016491">
    <property type="term" value="F:oxidoreductase activity"/>
    <property type="evidence" value="ECO:0007669"/>
    <property type="project" value="InterPro"/>
</dbReference>
<dbReference type="SUPFAM" id="SSF102114">
    <property type="entry name" value="Radical SAM enzymes"/>
    <property type="match status" value="1"/>
</dbReference>
<dbReference type="PROSITE" id="PS51918">
    <property type="entry name" value="RADICAL_SAM"/>
    <property type="match status" value="1"/>
</dbReference>
<dbReference type="InterPro" id="IPR007197">
    <property type="entry name" value="rSAM"/>
</dbReference>
<dbReference type="SFLD" id="SFLDG01386">
    <property type="entry name" value="main_SPASM_domain-containing"/>
    <property type="match status" value="1"/>
</dbReference>
<name>A0A845QZ52_9CLOT</name>
<proteinExistence type="inferred from homology"/>
<dbReference type="SFLD" id="SFLDS00029">
    <property type="entry name" value="Radical_SAM"/>
    <property type="match status" value="1"/>
</dbReference>
<evidence type="ECO:0000256" key="7">
    <source>
        <dbReference type="ARBA" id="ARBA00023601"/>
    </source>
</evidence>
<dbReference type="GO" id="GO:0046872">
    <property type="term" value="F:metal ion binding"/>
    <property type="evidence" value="ECO:0007669"/>
    <property type="project" value="UniProtKB-KW"/>
</dbReference>
<dbReference type="Pfam" id="PF04055">
    <property type="entry name" value="Radical_SAM"/>
    <property type="match status" value="1"/>
</dbReference>
<keyword evidence="3" id="KW-0949">S-adenosyl-L-methionine</keyword>
<evidence type="ECO:0000256" key="3">
    <source>
        <dbReference type="ARBA" id="ARBA00022691"/>
    </source>
</evidence>
<dbReference type="OrthoDB" id="9808591at2"/>
<evidence type="ECO:0000256" key="6">
    <source>
        <dbReference type="ARBA" id="ARBA00023014"/>
    </source>
</evidence>
<reference evidence="9 10" key="1">
    <citation type="submission" date="2018-08" db="EMBL/GenBank/DDBJ databases">
        <title>Murine metabolic-syndrome-specific gut microbial biobank.</title>
        <authorList>
            <person name="Liu C."/>
        </authorList>
    </citation>
    <scope>NUCLEOTIDE SEQUENCE [LARGE SCALE GENOMIC DNA]</scope>
    <source>
        <strain evidence="9 10">583</strain>
    </source>
</reference>
<dbReference type="Gene3D" id="3.20.20.70">
    <property type="entry name" value="Aldolase class I"/>
    <property type="match status" value="1"/>
</dbReference>
<dbReference type="AlphaFoldDB" id="A0A845QZ52"/>
<comment type="similarity">
    <text evidence="7">Belongs to the radical SAM superfamily. Anaerobic sulfatase-maturating enzyme family.</text>
</comment>
<dbReference type="Proteomes" id="UP000467132">
    <property type="component" value="Unassembled WGS sequence"/>
</dbReference>
<dbReference type="PANTHER" id="PTHR43273">
    <property type="entry name" value="ANAEROBIC SULFATASE-MATURATING ENZYME HOMOLOG ASLB-RELATED"/>
    <property type="match status" value="1"/>
</dbReference>
<accession>A0A845QZ52</accession>
<protein>
    <submittedName>
        <fullName evidence="9">4Fe-4S cluster-binding domain-containing protein</fullName>
    </submittedName>
</protein>
<evidence type="ECO:0000313" key="9">
    <source>
        <dbReference type="EMBL" id="NBI06442.1"/>
    </source>
</evidence>
<dbReference type="InterPro" id="IPR023885">
    <property type="entry name" value="4Fe4S-binding_SPASM_dom"/>
</dbReference>
<evidence type="ECO:0000313" key="10">
    <source>
        <dbReference type="Proteomes" id="UP000467132"/>
    </source>
</evidence>
<evidence type="ECO:0000259" key="8">
    <source>
        <dbReference type="PROSITE" id="PS51918"/>
    </source>
</evidence>
<evidence type="ECO:0000256" key="5">
    <source>
        <dbReference type="ARBA" id="ARBA00023004"/>
    </source>
</evidence>
<evidence type="ECO:0000256" key="2">
    <source>
        <dbReference type="ARBA" id="ARBA00022485"/>
    </source>
</evidence>
<sequence>MKGLNLLLTEDCNLQCKYCFEGLDKRKKTMDFETAKKSIDMLISDKENNKILNKSIYYNIAFFGGEPLLNFKLMKEILKYTKSLEIKGEREFLFSITTNGTIMNKEIFEFLVENKVGVLLSIDGSKKTHNLNRITKSGSGSYNLIEKNMHYFLDYQNILKNSIQVRHTATKETVKYLYMDIKSLFDLGFKKVNFDLDITENWTDIEGRELEHELNKLAKYYKEIIIQNDKKDIFVFNQTMKRIIKPNTKSYCGAGTVMYTIDADGNKYLCARLLEKKYRIGDVHNIQNAQHISNNLIYDYNQHECKDCDLFGVCYKCIALNENNTGSFYRVNGLFCFYQRTIINLMRKILDELYLENSDFFRKKFVENKEHAI</sequence>
<dbReference type="PROSITE" id="PS01305">
    <property type="entry name" value="MOAA_NIFB_PQQE"/>
    <property type="match status" value="1"/>
</dbReference>
<dbReference type="NCBIfam" id="TIGR04085">
    <property type="entry name" value="rSAM_more_4Fe4S"/>
    <property type="match status" value="1"/>
</dbReference>
<keyword evidence="2" id="KW-0004">4Fe-4S</keyword>
<comment type="cofactor">
    <cofactor evidence="1">
        <name>[4Fe-4S] cluster</name>
        <dbReference type="ChEBI" id="CHEBI:49883"/>
    </cofactor>
</comment>
<dbReference type="InterPro" id="IPR023867">
    <property type="entry name" value="Sulphatase_maturase_rSAM"/>
</dbReference>
<keyword evidence="4" id="KW-0479">Metal-binding</keyword>
<feature type="domain" description="Radical SAM core" evidence="8">
    <location>
        <begin position="1"/>
        <end position="227"/>
    </location>
</feature>
<dbReference type="EMBL" id="QXXA01000006">
    <property type="protein sequence ID" value="NBI06442.1"/>
    <property type="molecule type" value="Genomic_DNA"/>
</dbReference>
<keyword evidence="5" id="KW-0408">Iron</keyword>
<evidence type="ECO:0000256" key="1">
    <source>
        <dbReference type="ARBA" id="ARBA00001966"/>
    </source>
</evidence>
<dbReference type="SFLD" id="SFLDG01067">
    <property type="entry name" value="SPASM/twitch_domain_containing"/>
    <property type="match status" value="1"/>
</dbReference>
<dbReference type="GO" id="GO:0051539">
    <property type="term" value="F:4 iron, 4 sulfur cluster binding"/>
    <property type="evidence" value="ECO:0007669"/>
    <property type="project" value="UniProtKB-KW"/>
</dbReference>
<dbReference type="InterPro" id="IPR000385">
    <property type="entry name" value="MoaA_NifB_PqqE_Fe-S-bd_CS"/>
</dbReference>
<dbReference type="SFLD" id="SFLDG01384">
    <property type="entry name" value="thioether_bond_formation_requi"/>
    <property type="match status" value="1"/>
</dbReference>
<evidence type="ECO:0000256" key="4">
    <source>
        <dbReference type="ARBA" id="ARBA00022723"/>
    </source>
</evidence>
<gene>
    <name evidence="9" type="ORF">D3Z33_06150</name>
</gene>